<name>A0A6M9PM33_9BURK</name>
<protein>
    <recommendedName>
        <fullName evidence="4">lipopolysaccharide heptosyltransferase II</fullName>
        <ecNumber evidence="4">2.4.99.24</ecNumber>
    </recommendedName>
</protein>
<dbReference type="GO" id="GO:0005829">
    <property type="term" value="C:cytosol"/>
    <property type="evidence" value="ECO:0007669"/>
    <property type="project" value="TreeGrafter"/>
</dbReference>
<dbReference type="RefSeq" id="WP_173943469.1">
    <property type="nucleotide sequence ID" value="NZ_CBCSCD010000002.1"/>
</dbReference>
<dbReference type="NCBIfam" id="TIGR02195">
    <property type="entry name" value="heptsyl_trn_II"/>
    <property type="match status" value="1"/>
</dbReference>
<dbReference type="AlphaFoldDB" id="A0A6M9PM33"/>
<dbReference type="GO" id="GO:0009244">
    <property type="term" value="P:lipopolysaccharide core region biosynthetic process"/>
    <property type="evidence" value="ECO:0007669"/>
    <property type="project" value="TreeGrafter"/>
</dbReference>
<dbReference type="CDD" id="cd03789">
    <property type="entry name" value="GT9_LPS_heptosyltransferase"/>
    <property type="match status" value="1"/>
</dbReference>
<evidence type="ECO:0000256" key="2">
    <source>
        <dbReference type="ARBA" id="ARBA00022679"/>
    </source>
</evidence>
<dbReference type="InterPro" id="IPR011910">
    <property type="entry name" value="RfaF"/>
</dbReference>
<dbReference type="PANTHER" id="PTHR30160:SF7">
    <property type="entry name" value="ADP-HEPTOSE--LPS HEPTOSYLTRANSFERASE 2"/>
    <property type="match status" value="1"/>
</dbReference>
<keyword evidence="2 6" id="KW-0808">Transferase</keyword>
<comment type="catalytic activity">
    <reaction evidence="5">
        <text>an L-alpha-D-Hep-(1-&gt;5)-[alpha-Kdo-(2-&gt;4)]-alpha-Kdo-(2-&gt;6)-lipid A + ADP-L-glycero-beta-D-manno-heptose = an L-alpha-D-Hep-(1-&gt;3)-L-alpha-D-Hep-(1-&gt;5)-[alpha-Kdo-(2-&gt;4)]-alpha-Kdo-(2-&gt;6)-lipid A + ADP + H(+)</text>
        <dbReference type="Rhea" id="RHEA:74071"/>
        <dbReference type="ChEBI" id="CHEBI:15378"/>
        <dbReference type="ChEBI" id="CHEBI:61506"/>
        <dbReference type="ChEBI" id="CHEBI:193068"/>
        <dbReference type="ChEBI" id="CHEBI:193069"/>
        <dbReference type="ChEBI" id="CHEBI:456216"/>
        <dbReference type="EC" id="2.4.99.24"/>
    </reaction>
</comment>
<accession>A0A6M9PM33</accession>
<dbReference type="FunFam" id="3.40.50.2000:FF:000023">
    <property type="entry name" value="ADP-heptose--LPS heptosyltransferase II"/>
    <property type="match status" value="1"/>
</dbReference>
<dbReference type="GO" id="GO:0008713">
    <property type="term" value="F:ADP-heptose-lipopolysaccharide heptosyltransferase activity"/>
    <property type="evidence" value="ECO:0007669"/>
    <property type="project" value="UniProtKB-EC"/>
</dbReference>
<dbReference type="EMBL" id="CP028941">
    <property type="protein sequence ID" value="QKM63304.1"/>
    <property type="molecule type" value="Genomic_DNA"/>
</dbReference>
<dbReference type="InterPro" id="IPR002201">
    <property type="entry name" value="Glyco_trans_9"/>
</dbReference>
<sequence length="351" mass="38548">MNRILIIAPNWIGDAVMSQPLLASLKTLYPHSTIDVLASPWVAPVYRACTEVNQVIEAKLEHKQLQWGLRKDLAKQVQANQYAACFVLPNSFKSALIPWFANIPFRIGYRGEMRFGLINIVLDNPGKINRPPMAEHYFALSKAIDASTVTDRTYSVTPLEPKLNTSISAQQSIAEKLQTASIDKKSIYVFCPGAEYGPTKRWPTQHFANLAKQVIATEPSAQIILLGSKGDRALAEHIQTQADQASHIHNWCGDTSLDEAIALIAISKVLVSNDSGLMHIGAALKVPQVAIFGSSDPHHTPPLSAKAKVLWLNLPCSPCHKRVCPLGHLQCLNDILPETVLDAMQSLESTL</sequence>
<evidence type="ECO:0000256" key="1">
    <source>
        <dbReference type="ARBA" id="ARBA00022676"/>
    </source>
</evidence>
<dbReference type="Proteomes" id="UP000500806">
    <property type="component" value="Chromosome"/>
</dbReference>
<comment type="similarity">
    <text evidence="3">Belongs to the glycosyltransferase 9 family.</text>
</comment>
<evidence type="ECO:0000256" key="3">
    <source>
        <dbReference type="ARBA" id="ARBA00043995"/>
    </source>
</evidence>
<proteinExistence type="inferred from homology"/>
<gene>
    <name evidence="6" type="primary">waaF</name>
    <name evidence="6" type="ORF">DCO16_09785</name>
</gene>
<dbReference type="PANTHER" id="PTHR30160">
    <property type="entry name" value="TETRAACYLDISACCHARIDE 4'-KINASE-RELATED"/>
    <property type="match status" value="1"/>
</dbReference>
<reference evidence="6 7" key="1">
    <citation type="submission" date="2018-04" db="EMBL/GenBank/DDBJ databases">
        <title>Polynucleobacter sp. LimPoW16 genome.</title>
        <authorList>
            <person name="Hahn M.W."/>
        </authorList>
    </citation>
    <scope>NUCLEOTIDE SEQUENCE [LARGE SCALE GENOMIC DNA]</scope>
    <source>
        <strain evidence="6 7">LimPoW16</strain>
    </source>
</reference>
<dbReference type="InterPro" id="IPR051199">
    <property type="entry name" value="LPS_LOS_Heptosyltrfase"/>
</dbReference>
<dbReference type="Pfam" id="PF01075">
    <property type="entry name" value="Glyco_transf_9"/>
    <property type="match status" value="1"/>
</dbReference>
<dbReference type="EC" id="2.4.99.24" evidence="4"/>
<keyword evidence="1" id="KW-0328">Glycosyltransferase</keyword>
<evidence type="ECO:0000313" key="6">
    <source>
        <dbReference type="EMBL" id="QKM63304.1"/>
    </source>
</evidence>
<organism evidence="6 7">
    <name type="scientific">Polynucleobacter antarcticus</name>
    <dbReference type="NCBI Taxonomy" id="1743162"/>
    <lineage>
        <taxon>Bacteria</taxon>
        <taxon>Pseudomonadati</taxon>
        <taxon>Pseudomonadota</taxon>
        <taxon>Betaproteobacteria</taxon>
        <taxon>Burkholderiales</taxon>
        <taxon>Burkholderiaceae</taxon>
        <taxon>Polynucleobacter</taxon>
    </lineage>
</organism>
<dbReference type="Gene3D" id="3.40.50.2000">
    <property type="entry name" value="Glycogen Phosphorylase B"/>
    <property type="match status" value="2"/>
</dbReference>
<dbReference type="KEGG" id="pani:DCO16_09785"/>
<dbReference type="SUPFAM" id="SSF53756">
    <property type="entry name" value="UDP-Glycosyltransferase/glycogen phosphorylase"/>
    <property type="match status" value="1"/>
</dbReference>
<evidence type="ECO:0000256" key="4">
    <source>
        <dbReference type="ARBA" id="ARBA00044042"/>
    </source>
</evidence>
<evidence type="ECO:0000313" key="7">
    <source>
        <dbReference type="Proteomes" id="UP000500806"/>
    </source>
</evidence>
<evidence type="ECO:0000256" key="5">
    <source>
        <dbReference type="ARBA" id="ARBA00047503"/>
    </source>
</evidence>
<keyword evidence="7" id="KW-1185">Reference proteome</keyword>